<accession>A0A644W2V8</accession>
<name>A0A644W2V8_9ZZZZ</name>
<feature type="domain" description="CzcB-like C-terminal circularly permuted SH3-like" evidence="3">
    <location>
        <begin position="366"/>
        <end position="427"/>
    </location>
</feature>
<dbReference type="NCBIfam" id="TIGR01730">
    <property type="entry name" value="RND_mfp"/>
    <property type="match status" value="1"/>
</dbReference>
<dbReference type="PANTHER" id="PTHR30097:SF4">
    <property type="entry name" value="SLR6042 PROTEIN"/>
    <property type="match status" value="1"/>
</dbReference>
<evidence type="ECO:0000259" key="3">
    <source>
        <dbReference type="Pfam" id="PF25975"/>
    </source>
</evidence>
<dbReference type="GO" id="GO:0060003">
    <property type="term" value="P:copper ion export"/>
    <property type="evidence" value="ECO:0007669"/>
    <property type="project" value="TreeGrafter"/>
</dbReference>
<dbReference type="Gene3D" id="2.40.50.100">
    <property type="match status" value="1"/>
</dbReference>
<proteinExistence type="predicted"/>
<dbReference type="InterPro" id="IPR006143">
    <property type="entry name" value="RND_pump_MFP"/>
</dbReference>
<organism evidence="4">
    <name type="scientific">bioreactor metagenome</name>
    <dbReference type="NCBI Taxonomy" id="1076179"/>
    <lineage>
        <taxon>unclassified sequences</taxon>
        <taxon>metagenomes</taxon>
        <taxon>ecological metagenomes</taxon>
    </lineage>
</organism>
<dbReference type="Pfam" id="PF25975">
    <property type="entry name" value="CzcB_C"/>
    <property type="match status" value="1"/>
</dbReference>
<evidence type="ECO:0000256" key="1">
    <source>
        <dbReference type="ARBA" id="ARBA00022448"/>
    </source>
</evidence>
<dbReference type="InterPro" id="IPR058649">
    <property type="entry name" value="CzcB_C"/>
</dbReference>
<dbReference type="AlphaFoldDB" id="A0A644W2V8"/>
<comment type="caution">
    <text evidence="4">The sequence shown here is derived from an EMBL/GenBank/DDBJ whole genome shotgun (WGS) entry which is preliminary data.</text>
</comment>
<dbReference type="SUPFAM" id="SSF111369">
    <property type="entry name" value="HlyD-like secretion proteins"/>
    <property type="match status" value="1"/>
</dbReference>
<keyword evidence="1" id="KW-0813">Transport</keyword>
<dbReference type="GO" id="GO:0015679">
    <property type="term" value="P:plasma membrane copper ion transport"/>
    <property type="evidence" value="ECO:0007669"/>
    <property type="project" value="TreeGrafter"/>
</dbReference>
<dbReference type="Gene3D" id="1.10.287.470">
    <property type="entry name" value="Helix hairpin bin"/>
    <property type="match status" value="1"/>
</dbReference>
<dbReference type="GO" id="GO:0016020">
    <property type="term" value="C:membrane"/>
    <property type="evidence" value="ECO:0007669"/>
    <property type="project" value="InterPro"/>
</dbReference>
<dbReference type="GO" id="GO:0030313">
    <property type="term" value="C:cell envelope"/>
    <property type="evidence" value="ECO:0007669"/>
    <property type="project" value="TreeGrafter"/>
</dbReference>
<evidence type="ECO:0000256" key="2">
    <source>
        <dbReference type="SAM" id="MobiDB-lite"/>
    </source>
</evidence>
<protein>
    <submittedName>
        <fullName evidence="4">Multidrug resistance protein MdtA</fullName>
    </submittedName>
</protein>
<dbReference type="PROSITE" id="PS51257">
    <property type="entry name" value="PROKAR_LIPOPROTEIN"/>
    <property type="match status" value="1"/>
</dbReference>
<gene>
    <name evidence="4" type="primary">mdtA_32</name>
    <name evidence="4" type="ORF">SDC9_44253</name>
</gene>
<dbReference type="InterPro" id="IPR051909">
    <property type="entry name" value="MFP_Cation_Efflux"/>
</dbReference>
<dbReference type="PANTHER" id="PTHR30097">
    <property type="entry name" value="CATION EFFLUX SYSTEM PROTEIN CUSB"/>
    <property type="match status" value="1"/>
</dbReference>
<feature type="region of interest" description="Disordered" evidence="2">
    <location>
        <begin position="23"/>
        <end position="100"/>
    </location>
</feature>
<dbReference type="Gene3D" id="2.40.420.20">
    <property type="match status" value="1"/>
</dbReference>
<reference evidence="4" key="1">
    <citation type="submission" date="2019-08" db="EMBL/GenBank/DDBJ databases">
        <authorList>
            <person name="Kucharzyk K."/>
            <person name="Murdoch R.W."/>
            <person name="Higgins S."/>
            <person name="Loffler F."/>
        </authorList>
    </citation>
    <scope>NUCLEOTIDE SEQUENCE</scope>
</reference>
<dbReference type="EMBL" id="VSSQ01000587">
    <property type="protein sequence ID" value="MPL98055.1"/>
    <property type="molecule type" value="Genomic_DNA"/>
</dbReference>
<sequence>MKTYIIGLFVVIAILLTGCNSGQGKNNQKSSDKHEHVDGDGHDHSNEKEHEHSEGDGHDHSNDKEHKHTDGDGHDHANEKDHKHSEGDGHDHGAEAMEDSHSDEILFTKQQAQLVGLKTETVALGSFYNSIKTSGQIQASQGDEAVIAATSNGIVSFTNPSITDGTAVQAGQSIVTISAKKLLEGDPSVKARIEYETAQKEFQRAESLVKDQIISAKDFEQARLRYETAKTVYQAQAGNMTATGVSVTAPIAGYIKNRLVAQGEYVSVGQPIATVSQNRRLQLRAEVSENNFKILKSISSANFKPAYDNQVYKLSELNGRLLSFGKASTDQSFYIPVTFEFDNVGDIIPGAYTEVYLLSTLQDNVISVPVSAITEEQGLNFVYLQIGDEEYKKQEVTLGQNNGERVQILSGLQRGAKVVTKGVYQVKLAATSSVMPEGHSH</sequence>
<evidence type="ECO:0000313" key="4">
    <source>
        <dbReference type="EMBL" id="MPL98055.1"/>
    </source>
</evidence>
<feature type="compositionally biased region" description="Basic and acidic residues" evidence="2">
    <location>
        <begin position="30"/>
        <end position="100"/>
    </location>
</feature>
<dbReference type="GO" id="GO:0022857">
    <property type="term" value="F:transmembrane transporter activity"/>
    <property type="evidence" value="ECO:0007669"/>
    <property type="project" value="InterPro"/>
</dbReference>